<dbReference type="PROSITE" id="PS51202">
    <property type="entry name" value="RCK_C"/>
    <property type="match status" value="1"/>
</dbReference>
<evidence type="ECO:0000313" key="3">
    <source>
        <dbReference type="Proteomes" id="UP000391834"/>
    </source>
</evidence>
<name>A0A5M4AUQ2_9BACT</name>
<sequence>MLIPKQNNILNEIPNLEIIALKVEPISPLISQSLAEVQFRRTCGVTLLALKRGEELHEHPPANTIFREGDIAYVLGKPEQVARAVELFAHAGAE</sequence>
<reference evidence="2 3" key="1">
    <citation type="submission" date="2019-10" db="EMBL/GenBank/DDBJ databases">
        <title>Prolixibacter strains distinguished by the presence of nitrate reductase genes were adept at nitrate-dependent anaerobic corrosion of metallic iron and carbon steel.</title>
        <authorList>
            <person name="Iino T."/>
            <person name="Shono N."/>
            <person name="Ito K."/>
            <person name="Nakamura R."/>
            <person name="Sueoka K."/>
            <person name="Harayama S."/>
            <person name="Ohkuma M."/>
        </authorList>
    </citation>
    <scope>NUCLEOTIDE SEQUENCE [LARGE SCALE GENOMIC DNA]</scope>
    <source>
        <strain evidence="2 3">JCM 13498</strain>
    </source>
</reference>
<dbReference type="Proteomes" id="UP000391834">
    <property type="component" value="Unassembled WGS sequence"/>
</dbReference>
<gene>
    <name evidence="2" type="ORF">PbJCM13498_03570</name>
</gene>
<protein>
    <recommendedName>
        <fullName evidence="1">RCK C-terminal domain-containing protein</fullName>
    </recommendedName>
</protein>
<dbReference type="Pfam" id="PF02080">
    <property type="entry name" value="TrkA_C"/>
    <property type="match status" value="1"/>
</dbReference>
<keyword evidence="3" id="KW-1185">Reference proteome</keyword>
<evidence type="ECO:0000259" key="1">
    <source>
        <dbReference type="PROSITE" id="PS51202"/>
    </source>
</evidence>
<dbReference type="Gene3D" id="3.30.70.1450">
    <property type="entry name" value="Regulator of K+ conductance, C-terminal domain"/>
    <property type="match status" value="1"/>
</dbReference>
<proteinExistence type="predicted"/>
<dbReference type="InterPro" id="IPR036721">
    <property type="entry name" value="RCK_C_sf"/>
</dbReference>
<dbReference type="GO" id="GO:0006813">
    <property type="term" value="P:potassium ion transport"/>
    <property type="evidence" value="ECO:0007669"/>
    <property type="project" value="InterPro"/>
</dbReference>
<dbReference type="AlphaFoldDB" id="A0A5M4AUQ2"/>
<feature type="domain" description="RCK C-terminal" evidence="1">
    <location>
        <begin position="6"/>
        <end position="90"/>
    </location>
</feature>
<evidence type="ECO:0000313" key="2">
    <source>
        <dbReference type="EMBL" id="GET31494.1"/>
    </source>
</evidence>
<dbReference type="GO" id="GO:0008324">
    <property type="term" value="F:monoatomic cation transmembrane transporter activity"/>
    <property type="evidence" value="ECO:0007669"/>
    <property type="project" value="InterPro"/>
</dbReference>
<accession>A0A5M4AUQ2</accession>
<organism evidence="2 3">
    <name type="scientific">Prolixibacter bellariivorans</name>
    <dbReference type="NCBI Taxonomy" id="314319"/>
    <lineage>
        <taxon>Bacteria</taxon>
        <taxon>Pseudomonadati</taxon>
        <taxon>Bacteroidota</taxon>
        <taxon>Bacteroidia</taxon>
        <taxon>Marinilabiliales</taxon>
        <taxon>Prolixibacteraceae</taxon>
        <taxon>Prolixibacter</taxon>
    </lineage>
</organism>
<dbReference type="InterPro" id="IPR006037">
    <property type="entry name" value="RCK_C"/>
</dbReference>
<comment type="caution">
    <text evidence="2">The sequence shown here is derived from an EMBL/GenBank/DDBJ whole genome shotgun (WGS) entry which is preliminary data.</text>
</comment>
<dbReference type="EMBL" id="BLAX01000001">
    <property type="protein sequence ID" value="GET31494.1"/>
    <property type="molecule type" value="Genomic_DNA"/>
</dbReference>
<dbReference type="SUPFAM" id="SSF116726">
    <property type="entry name" value="TrkA C-terminal domain-like"/>
    <property type="match status" value="1"/>
</dbReference>